<dbReference type="AlphaFoldDB" id="A0A8X7YHV8"/>
<dbReference type="PANTHER" id="PTHR34222">
    <property type="entry name" value="GAG_PRE-INTEGRS DOMAIN-CONTAINING PROTEIN"/>
    <property type="match status" value="1"/>
</dbReference>
<evidence type="ECO:0000313" key="4">
    <source>
        <dbReference type="EMBL" id="KAG6753563.1"/>
    </source>
</evidence>
<sequence length="885" mass="99394">MSDKNIESSGMKSVPVIVQSDGVFNAGIILTESNYDVWSQLMEMHITEREKLFYICGKTKPPAETEDGYEKWYAENQKVKRWLLMSMTPEMMKRYLHLPTAHEIWSSLSKAFYDGSDELQVFALNQKAFTAKQSSKSLSEYYGELTGVFRELDHRDKVVMTDPEDIVAYQKSIERLRVHIFLAGLNGEFEQVRGEILRKEPVPDLEGCYFLVRREAVRHATLKGESGNPEASAMVARHRSNQNWQNHPKTNNGTDKSTYKCTQCNQTGHTKSRCFELVGYPEWWDHSRDTRKKNSKRPSTAAMVETKIEDDVAEKASALVLTANNGGKVLNISTPVFNSAWIIDSGATDHMTFDSRQVSTLNSSLQKFVSTANGASTPVIGEGSVTLTSTLNLDSVLVVPSLDYNLLSVSQITKTLSCVVIFWPEFCVFKDIRTKQTIGYGIRKGKLYYLDLVPTSSSELRKALTVDGSEGEKKKGEIWLWHRRLGHASFGYLKKLFPSLFAKFDISSFHCDVCELAKSHRASFQLWENQKEIQTLDYDGLNYTHNSDESESLESSNLDVGNLDQSGITLDSSGDVSQAGPVNHEVGELDLSGISLDTSEDESLKAEDVAPLSKSNPCIIPNQSSAADVPDMVSEPFLKQLPQRHTRAMVWIGNSLFVILGEDVLPERINKKGTLNVDLLSPEKAAIKSNGVQIVEKQSEENLNIDGGLISNAYMDEWRNGSQCIGLEENTLSIVPVNTHEPLLTTYYKASDQQLIACLNGPVKYNKNKIFEVFITPIAEPEEIAELEKEKKRSSNKRKKKFSLKSATRKGRTSRSRKEKSANLEITEMSISDDEIRNRNKAIRSGMDINVMEKGIISPRRLEQQPPVDSRMEAKARWEVGKAIL</sequence>
<dbReference type="EMBL" id="JAAWWB010000023">
    <property type="protein sequence ID" value="KAG6753563.1"/>
    <property type="molecule type" value="Genomic_DNA"/>
</dbReference>
<dbReference type="PANTHER" id="PTHR34222:SF43">
    <property type="entry name" value="RETROTRANSPOSON GAG DOMAIN-CONTAINING PROTEIN"/>
    <property type="match status" value="1"/>
</dbReference>
<feature type="domain" description="GAG-pre-integrase" evidence="2">
    <location>
        <begin position="447"/>
        <end position="519"/>
    </location>
</feature>
<evidence type="ECO:0000256" key="1">
    <source>
        <dbReference type="SAM" id="MobiDB-lite"/>
    </source>
</evidence>
<evidence type="ECO:0000259" key="3">
    <source>
        <dbReference type="Pfam" id="PF22936"/>
    </source>
</evidence>
<gene>
    <name evidence="4" type="ORF">POTOM_041541</name>
</gene>
<dbReference type="Pfam" id="PF13976">
    <property type="entry name" value="gag_pre-integrs"/>
    <property type="match status" value="1"/>
</dbReference>
<name>A0A8X7YHV8_POPTO</name>
<evidence type="ECO:0008006" key="6">
    <source>
        <dbReference type="Google" id="ProtNLM"/>
    </source>
</evidence>
<feature type="region of interest" description="Disordered" evidence="1">
    <location>
        <begin position="789"/>
        <end position="822"/>
    </location>
</feature>
<reference evidence="4" key="1">
    <citation type="journal article" date="2020" name="bioRxiv">
        <title>Hybrid origin of Populus tomentosa Carr. identified through genome sequencing and phylogenomic analysis.</title>
        <authorList>
            <person name="An X."/>
            <person name="Gao K."/>
            <person name="Chen Z."/>
            <person name="Li J."/>
            <person name="Yang X."/>
            <person name="Yang X."/>
            <person name="Zhou J."/>
            <person name="Guo T."/>
            <person name="Zhao T."/>
            <person name="Huang S."/>
            <person name="Miao D."/>
            <person name="Khan W.U."/>
            <person name="Rao P."/>
            <person name="Ye M."/>
            <person name="Lei B."/>
            <person name="Liao W."/>
            <person name="Wang J."/>
            <person name="Ji L."/>
            <person name="Li Y."/>
            <person name="Guo B."/>
            <person name="Mustafa N.S."/>
            <person name="Li S."/>
            <person name="Yun Q."/>
            <person name="Keller S.R."/>
            <person name="Mao J."/>
            <person name="Zhang R."/>
            <person name="Strauss S.H."/>
        </authorList>
    </citation>
    <scope>NUCLEOTIDE SEQUENCE</scope>
    <source>
        <strain evidence="4">GM15</strain>
        <tissue evidence="4">Leaf</tissue>
    </source>
</reference>
<dbReference type="OrthoDB" id="1909691at2759"/>
<accession>A0A8X7YHV8</accession>
<evidence type="ECO:0000259" key="2">
    <source>
        <dbReference type="Pfam" id="PF13976"/>
    </source>
</evidence>
<evidence type="ECO:0000313" key="5">
    <source>
        <dbReference type="Proteomes" id="UP000886885"/>
    </source>
</evidence>
<organism evidence="4 5">
    <name type="scientific">Populus tomentosa</name>
    <name type="common">Chinese white poplar</name>
    <dbReference type="NCBI Taxonomy" id="118781"/>
    <lineage>
        <taxon>Eukaryota</taxon>
        <taxon>Viridiplantae</taxon>
        <taxon>Streptophyta</taxon>
        <taxon>Embryophyta</taxon>
        <taxon>Tracheophyta</taxon>
        <taxon>Spermatophyta</taxon>
        <taxon>Magnoliopsida</taxon>
        <taxon>eudicotyledons</taxon>
        <taxon>Gunneridae</taxon>
        <taxon>Pentapetalae</taxon>
        <taxon>rosids</taxon>
        <taxon>fabids</taxon>
        <taxon>Malpighiales</taxon>
        <taxon>Salicaceae</taxon>
        <taxon>Saliceae</taxon>
        <taxon>Populus</taxon>
    </lineage>
</organism>
<dbReference type="InterPro" id="IPR025724">
    <property type="entry name" value="GAG-pre-integrase_dom"/>
</dbReference>
<feature type="domain" description="Retrovirus-related Pol polyprotein from transposon TNT 1-94-like beta-barrel" evidence="3">
    <location>
        <begin position="341"/>
        <end position="414"/>
    </location>
</feature>
<keyword evidence="5" id="KW-1185">Reference proteome</keyword>
<dbReference type="Pfam" id="PF22936">
    <property type="entry name" value="Pol_BBD"/>
    <property type="match status" value="1"/>
</dbReference>
<dbReference type="Pfam" id="PF14223">
    <property type="entry name" value="Retrotran_gag_2"/>
    <property type="match status" value="1"/>
</dbReference>
<comment type="caution">
    <text evidence="4">The sequence shown here is derived from an EMBL/GenBank/DDBJ whole genome shotgun (WGS) entry which is preliminary data.</text>
</comment>
<protein>
    <recommendedName>
        <fullName evidence="6">GAG-pre-integrase domain-containing protein</fullName>
    </recommendedName>
</protein>
<feature type="compositionally biased region" description="Basic residues" evidence="1">
    <location>
        <begin position="794"/>
        <end position="818"/>
    </location>
</feature>
<dbReference type="InterPro" id="IPR054722">
    <property type="entry name" value="PolX-like_BBD"/>
</dbReference>
<proteinExistence type="predicted"/>
<dbReference type="Proteomes" id="UP000886885">
    <property type="component" value="Chromosome 12A"/>
</dbReference>